<dbReference type="OrthoDB" id="822590at2"/>
<protein>
    <submittedName>
        <fullName evidence="2">Uncharacterized protein</fullName>
    </submittedName>
</protein>
<keyword evidence="1" id="KW-0472">Membrane</keyword>
<dbReference type="InterPro" id="IPR045749">
    <property type="entry name" value="DUF6090"/>
</dbReference>
<evidence type="ECO:0000313" key="2">
    <source>
        <dbReference type="EMBL" id="SDA87430.1"/>
    </source>
</evidence>
<dbReference type="RefSeq" id="WP_092731330.1">
    <property type="nucleotide sequence ID" value="NZ_FMXE01000022.1"/>
</dbReference>
<dbReference type="EMBL" id="FMXE01000022">
    <property type="protein sequence ID" value="SDA87430.1"/>
    <property type="molecule type" value="Genomic_DNA"/>
</dbReference>
<organism evidence="2 3">
    <name type="scientific">Algoriphagus alkaliphilus</name>
    <dbReference type="NCBI Taxonomy" id="279824"/>
    <lineage>
        <taxon>Bacteria</taxon>
        <taxon>Pseudomonadati</taxon>
        <taxon>Bacteroidota</taxon>
        <taxon>Cytophagia</taxon>
        <taxon>Cytophagales</taxon>
        <taxon>Cyclobacteriaceae</taxon>
        <taxon>Algoriphagus</taxon>
    </lineage>
</organism>
<dbReference type="AlphaFoldDB" id="A0A1G5YYU6"/>
<dbReference type="Proteomes" id="UP000198756">
    <property type="component" value="Unassembled WGS sequence"/>
</dbReference>
<feature type="transmembrane region" description="Helical" evidence="1">
    <location>
        <begin position="21"/>
        <end position="42"/>
    </location>
</feature>
<proteinExistence type="predicted"/>
<keyword evidence="3" id="KW-1185">Reference proteome</keyword>
<evidence type="ECO:0000313" key="3">
    <source>
        <dbReference type="Proteomes" id="UP000198756"/>
    </source>
</evidence>
<name>A0A1G5YYU6_9BACT</name>
<sequence length="247" mass="28612">MISLFRKIRQSLLQQQKITQYLAYAIGEIFLVVIGILIALQINTWNELRKTRVYELKMLKELKSTLEKDRRYFSSQIPRLTSKQNASNRLLLMVENKEENPDTLNKYFSNLRFDILFQYNSGAYGSIKSGGIDKISDDSIRSKMADIYEFLIPRSEKIFEGLSASDAIEKELVEALTERVIVKLGNGEKSIQNRIADPKVIYDDRFLQLIQLHKRNTAVTKNRLESLFPPMDNLLELLDAELTNSKK</sequence>
<dbReference type="STRING" id="279824.SAMN03080617_02977"/>
<evidence type="ECO:0000256" key="1">
    <source>
        <dbReference type="SAM" id="Phobius"/>
    </source>
</evidence>
<accession>A0A1G5YYU6</accession>
<keyword evidence="1" id="KW-0812">Transmembrane</keyword>
<reference evidence="3" key="1">
    <citation type="submission" date="2016-10" db="EMBL/GenBank/DDBJ databases">
        <authorList>
            <person name="Varghese N."/>
            <person name="Submissions S."/>
        </authorList>
    </citation>
    <scope>NUCLEOTIDE SEQUENCE [LARGE SCALE GENOMIC DNA]</scope>
    <source>
        <strain evidence="3">DSM 22703</strain>
    </source>
</reference>
<gene>
    <name evidence="2" type="ORF">SAMN03080617_02977</name>
</gene>
<dbReference type="Pfam" id="PF19578">
    <property type="entry name" value="DUF6090"/>
    <property type="match status" value="1"/>
</dbReference>
<keyword evidence="1" id="KW-1133">Transmembrane helix</keyword>